<dbReference type="InterPro" id="IPR015943">
    <property type="entry name" value="WD40/YVTN_repeat-like_dom_sf"/>
</dbReference>
<sequence>MKSLFFSALLLLTVGACQSEVERDVQPENADWYILKAPDARAIEGVYGDIDGTLVITTGYKIYQTTDRGKTWRATNYSSNRGLFGFVQVADTLLVLNTQSTNSSDPATPYANTPSYFSVNQGATWQPYRNWRRDSHEPQIARNKINTSSGTEYYIDIARTPSSTPSGSYLETIGIATSKGDKILLPQAHQITSLYLDAKSRLCVTASAPLCGRNENFAFCGDQNGVLYITKNPQR</sequence>
<dbReference type="Gene3D" id="2.130.10.10">
    <property type="entry name" value="YVTN repeat-like/Quinoprotein amine dehydrogenase"/>
    <property type="match status" value="1"/>
</dbReference>
<organism evidence="1 2">
    <name type="scientific">Hymenobacter fodinae</name>
    <dbReference type="NCBI Taxonomy" id="2510796"/>
    <lineage>
        <taxon>Bacteria</taxon>
        <taxon>Pseudomonadati</taxon>
        <taxon>Bacteroidota</taxon>
        <taxon>Cytophagia</taxon>
        <taxon>Cytophagales</taxon>
        <taxon>Hymenobacteraceae</taxon>
        <taxon>Hymenobacter</taxon>
    </lineage>
</organism>
<dbReference type="PROSITE" id="PS51257">
    <property type="entry name" value="PROKAR_LIPOPROTEIN"/>
    <property type="match status" value="1"/>
</dbReference>
<comment type="caution">
    <text evidence="1">The sequence shown here is derived from an EMBL/GenBank/DDBJ whole genome shotgun (WGS) entry which is preliminary data.</text>
</comment>
<name>A0A4Z0P1K5_9BACT</name>
<reference evidence="1 2" key="1">
    <citation type="submission" date="2019-04" db="EMBL/GenBank/DDBJ databases">
        <authorList>
            <person name="Feng G."/>
            <person name="Zhang J."/>
            <person name="Zhu H."/>
        </authorList>
    </citation>
    <scope>NUCLEOTIDE SEQUENCE [LARGE SCALE GENOMIC DNA]</scope>
    <source>
        <strain evidence="1 2">92R-1</strain>
    </source>
</reference>
<dbReference type="EMBL" id="SRLA01000007">
    <property type="protein sequence ID" value="TGE03804.1"/>
    <property type="molecule type" value="Genomic_DNA"/>
</dbReference>
<dbReference type="RefSeq" id="WP_135436904.1">
    <property type="nucleotide sequence ID" value="NZ_SRLA01000007.1"/>
</dbReference>
<accession>A0A4Z0P1K5</accession>
<dbReference type="Proteomes" id="UP000298337">
    <property type="component" value="Unassembled WGS sequence"/>
</dbReference>
<dbReference type="OrthoDB" id="749229at2"/>
<proteinExistence type="predicted"/>
<dbReference type="InterPro" id="IPR036278">
    <property type="entry name" value="Sialidase_sf"/>
</dbReference>
<evidence type="ECO:0000313" key="2">
    <source>
        <dbReference type="Proteomes" id="UP000298337"/>
    </source>
</evidence>
<dbReference type="AlphaFoldDB" id="A0A4Z0P1K5"/>
<dbReference type="SUPFAM" id="SSF50939">
    <property type="entry name" value="Sialidases"/>
    <property type="match status" value="1"/>
</dbReference>
<gene>
    <name evidence="1" type="ORF">EU556_24655</name>
</gene>
<protein>
    <submittedName>
        <fullName evidence="1">Uncharacterized protein</fullName>
    </submittedName>
</protein>
<keyword evidence="2" id="KW-1185">Reference proteome</keyword>
<evidence type="ECO:0000313" key="1">
    <source>
        <dbReference type="EMBL" id="TGE03804.1"/>
    </source>
</evidence>